<protein>
    <recommendedName>
        <fullName evidence="3">Wings apart-like protein C-terminal domain-containing protein</fullName>
    </recommendedName>
</protein>
<feature type="compositionally biased region" description="Polar residues" evidence="2">
    <location>
        <begin position="249"/>
        <end position="261"/>
    </location>
</feature>
<dbReference type="Gene3D" id="1.25.10.10">
    <property type="entry name" value="Leucine-rich Repeat Variant"/>
    <property type="match status" value="1"/>
</dbReference>
<name>A0A8H4QGW9_9AGAR</name>
<dbReference type="PANTHER" id="PTHR22100:SF13">
    <property type="entry name" value="WINGS APART-LIKE PROTEIN HOMOLOG"/>
    <property type="match status" value="1"/>
</dbReference>
<feature type="compositionally biased region" description="Basic residues" evidence="2">
    <location>
        <begin position="13"/>
        <end position="23"/>
    </location>
</feature>
<evidence type="ECO:0000313" key="5">
    <source>
        <dbReference type="Proteomes" id="UP000521872"/>
    </source>
</evidence>
<dbReference type="InterPro" id="IPR011989">
    <property type="entry name" value="ARM-like"/>
</dbReference>
<dbReference type="InterPro" id="IPR022771">
    <property type="entry name" value="WAPL_C"/>
</dbReference>
<evidence type="ECO:0000256" key="1">
    <source>
        <dbReference type="ARBA" id="ARBA00006854"/>
    </source>
</evidence>
<comment type="similarity">
    <text evidence="1">Belongs to the WAPL family.</text>
</comment>
<dbReference type="InterPro" id="IPR039874">
    <property type="entry name" value="WAPL"/>
</dbReference>
<feature type="compositionally biased region" description="Polar residues" evidence="2">
    <location>
        <begin position="1"/>
        <end position="10"/>
    </location>
</feature>
<dbReference type="Pfam" id="PF07814">
    <property type="entry name" value="WAPL"/>
    <property type="match status" value="1"/>
</dbReference>
<feature type="region of interest" description="Disordered" evidence="2">
    <location>
        <begin position="1"/>
        <end position="175"/>
    </location>
</feature>
<evidence type="ECO:0000256" key="2">
    <source>
        <dbReference type="SAM" id="MobiDB-lite"/>
    </source>
</evidence>
<feature type="compositionally biased region" description="Polar residues" evidence="2">
    <location>
        <begin position="132"/>
        <end position="144"/>
    </location>
</feature>
<sequence length="896" mass="97929">MSTAGTSSLPRTYGKRAAMKRKSTKEASELADETSVTPATPIKRRKLSPSPVQRIPSPTRTESVDSSHSGKRSPEEKANGSLKNPTPQPSPSKPSKPIRDLSSIFDDIIPSKSPAPSPSKLAKRMLARSKTESSIESQSGNHGDTFTLERTPSLPNLPPSPSKPSKSPTVSRSLTTSVIPTLPASKKTVTRTYAGSYRSFLVPLPSSSKDPLAATMEEDELDARESYSSLRNRWGVDNSEDDPYPILSPSPTKSNVSTPSPSRLRKGKSKDGTTGVRPLDLVNMNALKSISELRNKGESRRFLDEVGYLFEGMDSTGAIALRRASALEITTKLCDQDFYRKAKAADFFTKTWDMFIDAGAGRGEDKLLDILLLFFIALVARDADSLAELAERSAASSPTASQVIHKATATDEEGRSTAFIDILFRFLDAFPSDKDPIKASAVGQVGDAELKKVGISKKDRTMLSTVYKIISSKSDLFPDTTPISISLLVSCTLQTLSPSMIPTTYFPTFLRSFKSTMAIKSPSTLSQSLSLHWTDTATSLPYENLSYHLRLLDAFLLDQWDSSALNNVQSQEMENNDMKAKNDEALSQARDEWLADDLVALGVCIELNAKTDDSEYPQQCLAAILRILVSLTHADERWGRKVVQCEYTMGWLFRLIHRTGQEVQRSRPENSSPHKKTKSMKDEEDSDADDLLLKNDDVPPDQSGDYGALDTLCLALGLLTNLVQVVDVAKRSVRETRLNPSCILKKRICGQRCSCSSTQQQQSGIQILAPLYAQQQVKAESSTPLGTAVQEDSPAARAEADASFLRGHLAVLFGLLMMNCPENQPVVLSALPSSPSASSSSSFSQANRVKLVKLVEHAKDFAAFYTAVSNKLGGEQDSKVAKEVVAFLEEQRDLCT</sequence>
<proteinExistence type="inferred from homology"/>
<reference evidence="4 5" key="1">
    <citation type="submission" date="2019-12" db="EMBL/GenBank/DDBJ databases">
        <authorList>
            <person name="Floudas D."/>
            <person name="Bentzer J."/>
            <person name="Ahren D."/>
            <person name="Johansson T."/>
            <person name="Persson P."/>
            <person name="Tunlid A."/>
        </authorList>
    </citation>
    <scope>NUCLEOTIDE SEQUENCE [LARGE SCALE GENOMIC DNA]</scope>
    <source>
        <strain evidence="4 5">CBS 102.39</strain>
    </source>
</reference>
<dbReference type="AlphaFoldDB" id="A0A8H4QGW9"/>
<gene>
    <name evidence="4" type="ORF">D9613_007096</name>
</gene>
<dbReference type="PANTHER" id="PTHR22100">
    <property type="entry name" value="WINGS APART-LIKE PROTEIN HOMOLOG"/>
    <property type="match status" value="1"/>
</dbReference>
<evidence type="ECO:0000313" key="4">
    <source>
        <dbReference type="EMBL" id="KAF4610570.1"/>
    </source>
</evidence>
<feature type="compositionally biased region" description="Polar residues" evidence="2">
    <location>
        <begin position="56"/>
        <end position="67"/>
    </location>
</feature>
<organism evidence="4 5">
    <name type="scientific">Agrocybe pediades</name>
    <dbReference type="NCBI Taxonomy" id="84607"/>
    <lineage>
        <taxon>Eukaryota</taxon>
        <taxon>Fungi</taxon>
        <taxon>Dikarya</taxon>
        <taxon>Basidiomycota</taxon>
        <taxon>Agaricomycotina</taxon>
        <taxon>Agaricomycetes</taxon>
        <taxon>Agaricomycetidae</taxon>
        <taxon>Agaricales</taxon>
        <taxon>Agaricineae</taxon>
        <taxon>Strophariaceae</taxon>
        <taxon>Agrocybe</taxon>
    </lineage>
</organism>
<dbReference type="Proteomes" id="UP000521872">
    <property type="component" value="Unassembled WGS sequence"/>
</dbReference>
<accession>A0A8H4QGW9</accession>
<keyword evidence="5" id="KW-1185">Reference proteome</keyword>
<evidence type="ECO:0000259" key="3">
    <source>
        <dbReference type="Pfam" id="PF07814"/>
    </source>
</evidence>
<feature type="compositionally biased region" description="Low complexity" evidence="2">
    <location>
        <begin position="110"/>
        <end position="120"/>
    </location>
</feature>
<feature type="region of interest" description="Disordered" evidence="2">
    <location>
        <begin position="662"/>
        <end position="699"/>
    </location>
</feature>
<comment type="caution">
    <text evidence="4">The sequence shown here is derived from an EMBL/GenBank/DDBJ whole genome shotgun (WGS) entry which is preliminary data.</text>
</comment>
<feature type="region of interest" description="Disordered" evidence="2">
    <location>
        <begin position="204"/>
        <end position="276"/>
    </location>
</feature>
<feature type="domain" description="Wings apart-like protein C-terminal" evidence="3">
    <location>
        <begin position="287"/>
        <end position="643"/>
    </location>
</feature>
<dbReference type="EMBL" id="JAACJL010000058">
    <property type="protein sequence ID" value="KAF4610570.1"/>
    <property type="molecule type" value="Genomic_DNA"/>
</dbReference>
<feature type="compositionally biased region" description="Low complexity" evidence="2">
    <location>
        <begin position="163"/>
        <end position="173"/>
    </location>
</feature>